<comment type="caution">
    <text evidence="2">The sequence shown here is derived from an EMBL/GenBank/DDBJ whole genome shotgun (WGS) entry which is preliminary data.</text>
</comment>
<feature type="domain" description="DUF2023" evidence="1">
    <location>
        <begin position="16"/>
        <end position="114"/>
    </location>
</feature>
<protein>
    <recommendedName>
        <fullName evidence="1">DUF2023 domain-containing protein</fullName>
    </recommendedName>
</protein>
<evidence type="ECO:0000259" key="1">
    <source>
        <dbReference type="Pfam" id="PF09633"/>
    </source>
</evidence>
<dbReference type="InterPro" id="IPR036780">
    <property type="entry name" value="PG1857-like_sf"/>
</dbReference>
<evidence type="ECO:0000313" key="2">
    <source>
        <dbReference type="EMBL" id="MBB3104215.1"/>
    </source>
</evidence>
<dbReference type="EMBL" id="JACHXI010000013">
    <property type="protein sequence ID" value="MBB3104215.1"/>
    <property type="molecule type" value="Genomic_DNA"/>
</dbReference>
<organism evidence="2 3">
    <name type="scientific">Azomonas macrocytogenes</name>
    <name type="common">Azotobacter macrocytogenes</name>
    <dbReference type="NCBI Taxonomy" id="69962"/>
    <lineage>
        <taxon>Bacteria</taxon>
        <taxon>Pseudomonadati</taxon>
        <taxon>Pseudomonadota</taxon>
        <taxon>Gammaproteobacteria</taxon>
        <taxon>Pseudomonadales</taxon>
        <taxon>Pseudomonadaceae</taxon>
        <taxon>Azomonas</taxon>
    </lineage>
</organism>
<dbReference type="SUPFAM" id="SSF160448">
    <property type="entry name" value="PG1857-like"/>
    <property type="match status" value="1"/>
</dbReference>
<dbReference type="InterPro" id="IPR018594">
    <property type="entry name" value="DUF2023"/>
</dbReference>
<evidence type="ECO:0000313" key="3">
    <source>
        <dbReference type="Proteomes" id="UP000549250"/>
    </source>
</evidence>
<dbReference type="Gene3D" id="3.30.2190.10">
    <property type="entry name" value="PG1857-like"/>
    <property type="match status" value="1"/>
</dbReference>
<dbReference type="Proteomes" id="UP000549250">
    <property type="component" value="Unassembled WGS sequence"/>
</dbReference>
<accession>A0A839T8B3</accession>
<keyword evidence="3" id="KW-1185">Reference proteome</keyword>
<dbReference type="AlphaFoldDB" id="A0A839T8B3"/>
<reference evidence="2 3" key="1">
    <citation type="submission" date="2020-08" db="EMBL/GenBank/DDBJ databases">
        <title>Genomic Encyclopedia of Type Strains, Phase III (KMG-III): the genomes of soil and plant-associated and newly described type strains.</title>
        <authorList>
            <person name="Whitman W."/>
        </authorList>
    </citation>
    <scope>NUCLEOTIDE SEQUENCE [LARGE SCALE GENOMIC DNA]</scope>
    <source>
        <strain evidence="2 3">CECT 4462</strain>
    </source>
</reference>
<sequence>MAQSTYQVKPPAVACFGQYLYEYRKGVRQLFMLTMSPNEAQGMKKRLERESIDCHIQEICPTKVNLYFGRTSCVEVVRAIVNKPLYELTSEEDFILGTLLGYDIQQQCLRFLTRTGRQSQERMVIH</sequence>
<gene>
    <name evidence="2" type="ORF">FHR87_002630</name>
</gene>
<proteinExistence type="predicted"/>
<dbReference type="RefSeq" id="WP_183167106.1">
    <property type="nucleotide sequence ID" value="NZ_JACHXI010000013.1"/>
</dbReference>
<dbReference type="Pfam" id="PF09633">
    <property type="entry name" value="DUF2023"/>
    <property type="match status" value="1"/>
</dbReference>
<name>A0A839T8B3_AZOMA</name>